<keyword evidence="1" id="KW-0175">Coiled coil</keyword>
<keyword evidence="4" id="KW-1185">Reference proteome</keyword>
<dbReference type="RefSeq" id="WP_126635735.1">
    <property type="nucleotide sequence ID" value="NZ_BIFH01000014.1"/>
</dbReference>
<comment type="caution">
    <text evidence="3">The sequence shown here is derived from an EMBL/GenBank/DDBJ whole genome shotgun (WGS) entry which is preliminary data.</text>
</comment>
<protein>
    <submittedName>
        <fullName evidence="3">Uncharacterized protein</fullName>
    </submittedName>
</protein>
<gene>
    <name evidence="3" type="ORF">EHYA_01082</name>
</gene>
<proteinExistence type="predicted"/>
<dbReference type="EMBL" id="BIFH01000014">
    <property type="protein sequence ID" value="GCD93438.1"/>
    <property type="molecule type" value="Genomic_DNA"/>
</dbReference>
<dbReference type="OrthoDB" id="980132at2"/>
<feature type="transmembrane region" description="Helical" evidence="2">
    <location>
        <begin position="37"/>
        <end position="57"/>
    </location>
</feature>
<keyword evidence="2" id="KW-0472">Membrane</keyword>
<feature type="transmembrane region" description="Helical" evidence="2">
    <location>
        <begin position="92"/>
        <end position="113"/>
    </location>
</feature>
<reference evidence="3 4" key="1">
    <citation type="submission" date="2018-12" db="EMBL/GenBank/DDBJ databases">
        <title>Draft genome sequence of Embleya hyalina NBRC 13850T.</title>
        <authorList>
            <person name="Komaki H."/>
            <person name="Hosoyama A."/>
            <person name="Kimura A."/>
            <person name="Ichikawa N."/>
            <person name="Tamura T."/>
        </authorList>
    </citation>
    <scope>NUCLEOTIDE SEQUENCE [LARGE SCALE GENOMIC DNA]</scope>
    <source>
        <strain evidence="3 4">NBRC 13850</strain>
    </source>
</reference>
<keyword evidence="2" id="KW-0812">Transmembrane</keyword>
<sequence length="249" mass="27520">MGAARLLGVLLFVGTTALGIVLYFVEDTSLSDLLSLGAGALCLFWLIMVLTAPWNLYFRAQRVITEIAISRERGLAVPEGRDVEARRIARRLLCGAIGAHVVSAAVIALITWISGGVVGYWFAGFYLLSTLFRPGQAYAEHLSQRLRAMLREVTHPRDDVLAVGQEITALKARVEALETRTEELRASVARLEETAVSEAAHTTARFHEADRRVEALGRRFEDTISQLTDNQEVISGIKAFLRLLRTEQS</sequence>
<organism evidence="3 4">
    <name type="scientific">Embleya hyalina</name>
    <dbReference type="NCBI Taxonomy" id="516124"/>
    <lineage>
        <taxon>Bacteria</taxon>
        <taxon>Bacillati</taxon>
        <taxon>Actinomycetota</taxon>
        <taxon>Actinomycetes</taxon>
        <taxon>Kitasatosporales</taxon>
        <taxon>Streptomycetaceae</taxon>
        <taxon>Embleya</taxon>
    </lineage>
</organism>
<feature type="coiled-coil region" evidence="1">
    <location>
        <begin position="167"/>
        <end position="194"/>
    </location>
</feature>
<evidence type="ECO:0000313" key="4">
    <source>
        <dbReference type="Proteomes" id="UP000286931"/>
    </source>
</evidence>
<feature type="transmembrane region" description="Helical" evidence="2">
    <location>
        <begin position="7"/>
        <end position="25"/>
    </location>
</feature>
<accession>A0A401YFV3</accession>
<evidence type="ECO:0000256" key="2">
    <source>
        <dbReference type="SAM" id="Phobius"/>
    </source>
</evidence>
<evidence type="ECO:0000313" key="3">
    <source>
        <dbReference type="EMBL" id="GCD93438.1"/>
    </source>
</evidence>
<evidence type="ECO:0000256" key="1">
    <source>
        <dbReference type="SAM" id="Coils"/>
    </source>
</evidence>
<dbReference type="AlphaFoldDB" id="A0A401YFV3"/>
<name>A0A401YFV3_9ACTN</name>
<keyword evidence="2" id="KW-1133">Transmembrane helix</keyword>
<dbReference type="Proteomes" id="UP000286931">
    <property type="component" value="Unassembled WGS sequence"/>
</dbReference>